<reference evidence="3 4" key="1">
    <citation type="submission" date="2017-06" db="EMBL/GenBank/DDBJ databases">
        <authorList>
            <person name="Kim H.J."/>
            <person name="Triplett B.A."/>
        </authorList>
    </citation>
    <scope>NUCLEOTIDE SEQUENCE [LARGE SCALE GENOMIC DNA]</scope>
    <source>
        <strain evidence="3 4">DSM 18704</strain>
    </source>
</reference>
<dbReference type="InterPro" id="IPR000639">
    <property type="entry name" value="Epox_hydrolase-like"/>
</dbReference>
<evidence type="ECO:0000259" key="2">
    <source>
        <dbReference type="Pfam" id="PF00561"/>
    </source>
</evidence>
<dbReference type="PANTHER" id="PTHR43798:SF31">
    <property type="entry name" value="AB HYDROLASE SUPERFAMILY PROTEIN YCLE"/>
    <property type="match status" value="1"/>
</dbReference>
<dbReference type="InterPro" id="IPR050266">
    <property type="entry name" value="AB_hydrolase_sf"/>
</dbReference>
<dbReference type="SUPFAM" id="SSF53474">
    <property type="entry name" value="alpha/beta-Hydrolases"/>
    <property type="match status" value="1"/>
</dbReference>
<evidence type="ECO:0000256" key="1">
    <source>
        <dbReference type="ARBA" id="ARBA00022801"/>
    </source>
</evidence>
<keyword evidence="1" id="KW-0378">Hydrolase</keyword>
<dbReference type="AlphaFoldDB" id="A0A239LRT4"/>
<dbReference type="PRINTS" id="PR00412">
    <property type="entry name" value="EPOXHYDRLASE"/>
</dbReference>
<dbReference type="Pfam" id="PF00561">
    <property type="entry name" value="Abhydrolase_1"/>
    <property type="match status" value="1"/>
</dbReference>
<dbReference type="InterPro" id="IPR027056">
    <property type="entry name" value="Gluconate_2DH_su3"/>
</dbReference>
<dbReference type="PANTHER" id="PTHR43798">
    <property type="entry name" value="MONOACYLGLYCEROL LIPASE"/>
    <property type="match status" value="1"/>
</dbReference>
<evidence type="ECO:0000313" key="3">
    <source>
        <dbReference type="EMBL" id="SNT32513.1"/>
    </source>
</evidence>
<dbReference type="InterPro" id="IPR000073">
    <property type="entry name" value="AB_hydrolase_1"/>
</dbReference>
<dbReference type="GO" id="GO:0016787">
    <property type="term" value="F:hydrolase activity"/>
    <property type="evidence" value="ECO:0007669"/>
    <property type="project" value="UniProtKB-KW"/>
</dbReference>
<dbReference type="Gene3D" id="3.40.50.1820">
    <property type="entry name" value="alpha/beta hydrolase"/>
    <property type="match status" value="1"/>
</dbReference>
<organism evidence="3 4">
    <name type="scientific">Granulicella rosea</name>
    <dbReference type="NCBI Taxonomy" id="474952"/>
    <lineage>
        <taxon>Bacteria</taxon>
        <taxon>Pseudomonadati</taxon>
        <taxon>Acidobacteriota</taxon>
        <taxon>Terriglobia</taxon>
        <taxon>Terriglobales</taxon>
        <taxon>Acidobacteriaceae</taxon>
        <taxon>Granulicella</taxon>
    </lineage>
</organism>
<dbReference type="Proteomes" id="UP000198356">
    <property type="component" value="Unassembled WGS sequence"/>
</dbReference>
<keyword evidence="4" id="KW-1185">Reference proteome</keyword>
<sequence>MNILPVRQSGESSPALVLMHFLGGSAREWDEVRARLDGKYRCVAIDLPGFGDAAEIPGYTVAEMADSVALTLRALGLDRYVLVGHSMSGKVAAVLARRFADGLLHTGELEGLVLVAPSPASPEPIPDDKRATMLDAFSPLEAPGQPKDGDLSRASRYVSKNESRVMPPEVQHRAVEDVLRMGRAAWRAWLESGSREDWSARVGRLSLPALIVAGEKDTSLGAEQQEKLTLPHFADGKLVVVRDCGHLIPMEKPAELAALLEEFMSGLKPKLVPEEYLRFLESDRVSPKTREVALARIPDPVGPSVFTSEEYATLRAVLARVVPQELGEEIDLAARLDKQLAAGKGDGWRYAVLPGDAQAYKIGLQTLDDLSRELHGPPFAALAFAHQEALLASIAEMQPAAPQMARWFEDLRADAAAIYMSHPATLARAGYSGFGVGGAETPHRGFVQIGVGDVEGWEPRALERK</sequence>
<accession>A0A239LRT4</accession>
<gene>
    <name evidence="3" type="ORF">SAMN05421770_107194</name>
</gene>
<dbReference type="GO" id="GO:0016020">
    <property type="term" value="C:membrane"/>
    <property type="evidence" value="ECO:0007669"/>
    <property type="project" value="TreeGrafter"/>
</dbReference>
<protein>
    <submittedName>
        <fullName evidence="3">Pimeloyl-ACP methyl ester carboxylesterase</fullName>
    </submittedName>
</protein>
<proteinExistence type="predicted"/>
<dbReference type="EMBL" id="FZOU01000007">
    <property type="protein sequence ID" value="SNT32513.1"/>
    <property type="molecule type" value="Genomic_DNA"/>
</dbReference>
<dbReference type="InterPro" id="IPR029058">
    <property type="entry name" value="AB_hydrolase_fold"/>
</dbReference>
<name>A0A239LRT4_9BACT</name>
<dbReference type="PRINTS" id="PR00111">
    <property type="entry name" value="ABHYDROLASE"/>
</dbReference>
<evidence type="ECO:0000313" key="4">
    <source>
        <dbReference type="Proteomes" id="UP000198356"/>
    </source>
</evidence>
<feature type="domain" description="AB hydrolase-1" evidence="2">
    <location>
        <begin position="14"/>
        <end position="253"/>
    </location>
</feature>
<dbReference type="Pfam" id="PF13618">
    <property type="entry name" value="Gluconate_2-dh3"/>
    <property type="match status" value="1"/>
</dbReference>